<keyword evidence="10" id="KW-0406">Ion transport</keyword>
<dbReference type="Proteomes" id="UP001165289">
    <property type="component" value="Unassembled WGS sequence"/>
</dbReference>
<comment type="caution">
    <text evidence="13">The sequence shown here is derived from an EMBL/GenBank/DDBJ whole genome shotgun (WGS) entry which is preliminary data.</text>
</comment>
<keyword evidence="4" id="KW-0409">Iron storage</keyword>
<evidence type="ECO:0000256" key="12">
    <source>
        <dbReference type="ARBA" id="ARBA00047990"/>
    </source>
</evidence>
<evidence type="ECO:0000256" key="11">
    <source>
        <dbReference type="ARBA" id="ARBA00023128"/>
    </source>
</evidence>
<comment type="similarity">
    <text evidence="2">Belongs to the frataxin family.</text>
</comment>
<comment type="catalytic activity">
    <reaction evidence="12">
        <text>4 Fe(2+) + O2 + 4 H(+) = 4 Fe(3+) + 2 H2O</text>
        <dbReference type="Rhea" id="RHEA:11148"/>
        <dbReference type="ChEBI" id="CHEBI:15377"/>
        <dbReference type="ChEBI" id="CHEBI:15378"/>
        <dbReference type="ChEBI" id="CHEBI:15379"/>
        <dbReference type="ChEBI" id="CHEBI:29033"/>
        <dbReference type="ChEBI" id="CHEBI:29034"/>
        <dbReference type="EC" id="1.16.3.1"/>
    </reaction>
</comment>
<dbReference type="EC" id="1.16.3.1" evidence="3"/>
<dbReference type="AlphaFoldDB" id="A0AAV7KFA2"/>
<dbReference type="NCBIfam" id="TIGR03421">
    <property type="entry name" value="FeS_CyaY"/>
    <property type="match status" value="1"/>
</dbReference>
<dbReference type="GO" id="GO:0004322">
    <property type="term" value="F:ferroxidase activity"/>
    <property type="evidence" value="ECO:0007669"/>
    <property type="project" value="UniProtKB-EC"/>
</dbReference>
<reference evidence="13 14" key="1">
    <citation type="journal article" date="2023" name="BMC Biol.">
        <title>The compact genome of the sponge Oopsacas minuta (Hexactinellida) is lacking key metazoan core genes.</title>
        <authorList>
            <person name="Santini S."/>
            <person name="Schenkelaars Q."/>
            <person name="Jourda C."/>
            <person name="Duchesne M."/>
            <person name="Belahbib H."/>
            <person name="Rocher C."/>
            <person name="Selva M."/>
            <person name="Riesgo A."/>
            <person name="Vervoort M."/>
            <person name="Leys S.P."/>
            <person name="Kodjabachian L."/>
            <person name="Le Bivic A."/>
            <person name="Borchiellini C."/>
            <person name="Claverie J.M."/>
            <person name="Renard E."/>
        </authorList>
    </citation>
    <scope>NUCLEOTIDE SEQUENCE [LARGE SCALE GENOMIC DNA]</scope>
    <source>
        <strain evidence="13">SPO-2</strain>
    </source>
</reference>
<protein>
    <recommendedName>
        <fullName evidence="3">ferroxidase</fullName>
        <ecNumber evidence="3">1.16.3.1</ecNumber>
    </recommendedName>
</protein>
<evidence type="ECO:0000313" key="14">
    <source>
        <dbReference type="Proteomes" id="UP001165289"/>
    </source>
</evidence>
<dbReference type="PRINTS" id="PR00904">
    <property type="entry name" value="FRATAXIN"/>
</dbReference>
<dbReference type="GO" id="GO:0008198">
    <property type="term" value="F:ferrous iron binding"/>
    <property type="evidence" value="ECO:0007669"/>
    <property type="project" value="TreeGrafter"/>
</dbReference>
<keyword evidence="8" id="KW-0560">Oxidoreductase</keyword>
<accession>A0AAV7KFA2</accession>
<evidence type="ECO:0000256" key="8">
    <source>
        <dbReference type="ARBA" id="ARBA00023002"/>
    </source>
</evidence>
<dbReference type="GO" id="GO:0051537">
    <property type="term" value="F:2 iron, 2 sulfur cluster binding"/>
    <property type="evidence" value="ECO:0007669"/>
    <property type="project" value="TreeGrafter"/>
</dbReference>
<comment type="subcellular location">
    <subcellularLocation>
        <location evidence="1">Mitochondrion</location>
    </subcellularLocation>
</comment>
<dbReference type="InterPro" id="IPR036524">
    <property type="entry name" value="Frataxin/CyaY_sf"/>
</dbReference>
<evidence type="ECO:0000256" key="4">
    <source>
        <dbReference type="ARBA" id="ARBA00022434"/>
    </source>
</evidence>
<dbReference type="GO" id="GO:0016226">
    <property type="term" value="P:iron-sulfur cluster assembly"/>
    <property type="evidence" value="ECO:0007669"/>
    <property type="project" value="InterPro"/>
</dbReference>
<dbReference type="SUPFAM" id="SSF55387">
    <property type="entry name" value="Frataxin/Nqo15-like"/>
    <property type="match status" value="1"/>
</dbReference>
<evidence type="ECO:0000256" key="7">
    <source>
        <dbReference type="ARBA" id="ARBA00022946"/>
    </source>
</evidence>
<dbReference type="InterPro" id="IPR017789">
    <property type="entry name" value="Frataxin"/>
</dbReference>
<dbReference type="PROSITE" id="PS50810">
    <property type="entry name" value="FRATAXIN_2"/>
    <property type="match status" value="1"/>
</dbReference>
<dbReference type="GO" id="GO:0034986">
    <property type="term" value="F:iron chaperone activity"/>
    <property type="evidence" value="ECO:0007669"/>
    <property type="project" value="TreeGrafter"/>
</dbReference>
<dbReference type="InterPro" id="IPR002908">
    <property type="entry name" value="Frataxin/CyaY"/>
</dbReference>
<dbReference type="PROSITE" id="PS01344">
    <property type="entry name" value="FRATAXIN_1"/>
    <property type="match status" value="1"/>
</dbReference>
<evidence type="ECO:0000256" key="9">
    <source>
        <dbReference type="ARBA" id="ARBA00023004"/>
    </source>
</evidence>
<evidence type="ECO:0000256" key="1">
    <source>
        <dbReference type="ARBA" id="ARBA00004173"/>
    </source>
</evidence>
<proteinExistence type="inferred from homology"/>
<dbReference type="PANTHER" id="PTHR16821">
    <property type="entry name" value="FRATAXIN"/>
    <property type="match status" value="1"/>
</dbReference>
<keyword evidence="6" id="KW-0410">Iron transport</keyword>
<dbReference type="GO" id="GO:0005739">
    <property type="term" value="C:mitochondrion"/>
    <property type="evidence" value="ECO:0007669"/>
    <property type="project" value="UniProtKB-SubCell"/>
</dbReference>
<dbReference type="Gene3D" id="3.30.920.10">
    <property type="entry name" value="Frataxin/CyaY"/>
    <property type="match status" value="1"/>
</dbReference>
<dbReference type="SMART" id="SM01219">
    <property type="entry name" value="Frataxin_Cyay"/>
    <property type="match status" value="1"/>
</dbReference>
<dbReference type="EMBL" id="JAKMXF010000066">
    <property type="protein sequence ID" value="KAI6659365.1"/>
    <property type="molecule type" value="Genomic_DNA"/>
</dbReference>
<dbReference type="GO" id="GO:0006826">
    <property type="term" value="P:iron ion transport"/>
    <property type="evidence" value="ECO:0007669"/>
    <property type="project" value="UniProtKB-KW"/>
</dbReference>
<gene>
    <name evidence="13" type="ORF">LOD99_15036</name>
</gene>
<name>A0AAV7KFA2_9METZ</name>
<dbReference type="GO" id="GO:0006879">
    <property type="term" value="P:intracellular iron ion homeostasis"/>
    <property type="evidence" value="ECO:0007669"/>
    <property type="project" value="UniProtKB-KW"/>
</dbReference>
<evidence type="ECO:0000256" key="5">
    <source>
        <dbReference type="ARBA" id="ARBA00022448"/>
    </source>
</evidence>
<evidence type="ECO:0000256" key="3">
    <source>
        <dbReference type="ARBA" id="ARBA00013107"/>
    </source>
</evidence>
<dbReference type="GO" id="GO:0008199">
    <property type="term" value="F:ferric iron binding"/>
    <property type="evidence" value="ECO:0007669"/>
    <property type="project" value="InterPro"/>
</dbReference>
<dbReference type="Pfam" id="PF01491">
    <property type="entry name" value="Frataxin_Cyay"/>
    <property type="match status" value="1"/>
</dbReference>
<evidence type="ECO:0000256" key="2">
    <source>
        <dbReference type="ARBA" id="ARBA00008183"/>
    </source>
</evidence>
<dbReference type="NCBIfam" id="TIGR03422">
    <property type="entry name" value="mito_frataxin"/>
    <property type="match status" value="1"/>
</dbReference>
<keyword evidence="7" id="KW-0809">Transit peptide</keyword>
<dbReference type="PANTHER" id="PTHR16821:SF2">
    <property type="entry name" value="FRATAXIN, MITOCHONDRIAL"/>
    <property type="match status" value="1"/>
</dbReference>
<dbReference type="InterPro" id="IPR020895">
    <property type="entry name" value="Frataxin_CS"/>
</dbReference>
<evidence type="ECO:0000313" key="13">
    <source>
        <dbReference type="EMBL" id="KAI6659365.1"/>
    </source>
</evidence>
<keyword evidence="5" id="KW-0813">Transport</keyword>
<keyword evidence="11" id="KW-0496">Mitochondrion</keyword>
<keyword evidence="9" id="KW-0408">Iron</keyword>
<sequence>MYYRYLKLLNSTLLPIKSYRKVHSISQYQNPTKFSLSTPSIQTITPNKHYTAIPTLSIVQFEQISENTLQSLTEYFDSLPSLVQCSKQYDVNFADGVLTIIVNDDIGTYVINKQTPNRQIWLSSPISGPKRFDLVNTRWIYLHDNSCLHDLLQREFSDIFKIQLVLDKTRSFI</sequence>
<keyword evidence="14" id="KW-1185">Reference proteome</keyword>
<organism evidence="13 14">
    <name type="scientific">Oopsacas minuta</name>
    <dbReference type="NCBI Taxonomy" id="111878"/>
    <lineage>
        <taxon>Eukaryota</taxon>
        <taxon>Metazoa</taxon>
        <taxon>Porifera</taxon>
        <taxon>Hexactinellida</taxon>
        <taxon>Hexasterophora</taxon>
        <taxon>Lyssacinosida</taxon>
        <taxon>Leucopsacidae</taxon>
        <taxon>Oopsacas</taxon>
    </lineage>
</organism>
<evidence type="ECO:0000256" key="6">
    <source>
        <dbReference type="ARBA" id="ARBA00022496"/>
    </source>
</evidence>
<evidence type="ECO:0000256" key="10">
    <source>
        <dbReference type="ARBA" id="ARBA00023065"/>
    </source>
</evidence>